<sequence>MISNGTGDGVGPTSSHYASISNPSQMICVELNHELGHDSDENYWRKQLNINPFSPPRQCDGLAFLNWHSIGESSESMSLRSSDAANCVDRHPIQQPAPRSNGDPQGIDGNHGAAMTSNLDHAPLVSSIPDITAPGHFSAAEPLCQPLNGKACPEKLSMVELSARKDKSFTFHESYDEGSSKGKQPQHNGKDHEVARSGRPGPGILHTVRKTCAKPPRRTPRKSAPTGGKKQCVQIDADKTARIRKINWTLMETAILLFIKLFFLMTPGESWSERASEFLISKGFDRTPSECQQRWDTMKKNYDKPSRIDEGNVPAGFLGGQSLLYDLMRMIMGGHVEQQGPSRDTQSSEQLEGALAQSSAIHTDTIEFSNADGPSLPPDVPTFLSDDAYDSGQKTNSSSYASLYASVGRLWQEVGRLSQDVKTMKDRDAEILVGSYLDLTNDGSFPVE</sequence>
<name>A0A8T0GKX5_CERPU</name>
<feature type="region of interest" description="Disordered" evidence="1">
    <location>
        <begin position="212"/>
        <end position="231"/>
    </location>
</feature>
<comment type="caution">
    <text evidence="3">The sequence shown here is derived from an EMBL/GenBank/DDBJ whole genome shotgun (WGS) entry which is preliminary data.</text>
</comment>
<reference evidence="3" key="1">
    <citation type="submission" date="2020-06" db="EMBL/GenBank/DDBJ databases">
        <title>WGS assembly of Ceratodon purpureus strain R40.</title>
        <authorList>
            <person name="Carey S.B."/>
            <person name="Jenkins J."/>
            <person name="Shu S."/>
            <person name="Lovell J.T."/>
            <person name="Sreedasyam A."/>
            <person name="Maumus F."/>
            <person name="Tiley G.P."/>
            <person name="Fernandez-Pozo N."/>
            <person name="Barry K."/>
            <person name="Chen C."/>
            <person name="Wang M."/>
            <person name="Lipzen A."/>
            <person name="Daum C."/>
            <person name="Saski C.A."/>
            <person name="Payton A.C."/>
            <person name="Mcbreen J.C."/>
            <person name="Conrad R.E."/>
            <person name="Kollar L.M."/>
            <person name="Olsson S."/>
            <person name="Huttunen S."/>
            <person name="Landis J.B."/>
            <person name="Wickett N.J."/>
            <person name="Johnson M.G."/>
            <person name="Rensing S.A."/>
            <person name="Grimwood J."/>
            <person name="Schmutz J."/>
            <person name="Mcdaniel S.F."/>
        </authorList>
    </citation>
    <scope>NUCLEOTIDE SEQUENCE</scope>
    <source>
        <strain evidence="3">R40</strain>
    </source>
</reference>
<accession>A0A8T0GKX5</accession>
<feature type="region of interest" description="Disordered" evidence="1">
    <location>
        <begin position="173"/>
        <end position="207"/>
    </location>
</feature>
<organism evidence="3 4">
    <name type="scientific">Ceratodon purpureus</name>
    <name type="common">Fire moss</name>
    <name type="synonym">Dicranum purpureum</name>
    <dbReference type="NCBI Taxonomy" id="3225"/>
    <lineage>
        <taxon>Eukaryota</taxon>
        <taxon>Viridiplantae</taxon>
        <taxon>Streptophyta</taxon>
        <taxon>Embryophyta</taxon>
        <taxon>Bryophyta</taxon>
        <taxon>Bryophytina</taxon>
        <taxon>Bryopsida</taxon>
        <taxon>Dicranidae</taxon>
        <taxon>Pseudoditrichales</taxon>
        <taxon>Ditrichaceae</taxon>
        <taxon>Ceratodon</taxon>
    </lineage>
</organism>
<evidence type="ECO:0000313" key="3">
    <source>
        <dbReference type="EMBL" id="KAG0559663.1"/>
    </source>
</evidence>
<dbReference type="Proteomes" id="UP000822688">
    <property type="component" value="Chromosome 10"/>
</dbReference>
<feature type="region of interest" description="Disordered" evidence="1">
    <location>
        <begin position="337"/>
        <end position="356"/>
    </location>
</feature>
<evidence type="ECO:0000259" key="2">
    <source>
        <dbReference type="PROSITE" id="PS50090"/>
    </source>
</evidence>
<feature type="region of interest" description="Disordered" evidence="1">
    <location>
        <begin position="367"/>
        <end position="391"/>
    </location>
</feature>
<dbReference type="EMBL" id="CM026431">
    <property type="protein sequence ID" value="KAG0559663.1"/>
    <property type="molecule type" value="Genomic_DNA"/>
</dbReference>
<gene>
    <name evidence="3" type="ORF">KC19_10G121500</name>
</gene>
<feature type="compositionally biased region" description="Basic residues" evidence="1">
    <location>
        <begin position="212"/>
        <end position="221"/>
    </location>
</feature>
<evidence type="ECO:0000313" key="4">
    <source>
        <dbReference type="Proteomes" id="UP000822688"/>
    </source>
</evidence>
<feature type="domain" description="Myb-like" evidence="2">
    <location>
        <begin position="240"/>
        <end position="299"/>
    </location>
</feature>
<dbReference type="InterPro" id="IPR001005">
    <property type="entry name" value="SANT/Myb"/>
</dbReference>
<dbReference type="AlphaFoldDB" id="A0A8T0GKX5"/>
<keyword evidence="4" id="KW-1185">Reference proteome</keyword>
<evidence type="ECO:0000256" key="1">
    <source>
        <dbReference type="SAM" id="MobiDB-lite"/>
    </source>
</evidence>
<protein>
    <recommendedName>
        <fullName evidence="2">Myb-like domain-containing protein</fullName>
    </recommendedName>
</protein>
<feature type="compositionally biased region" description="Polar residues" evidence="1">
    <location>
        <begin position="339"/>
        <end position="356"/>
    </location>
</feature>
<dbReference type="PROSITE" id="PS50090">
    <property type="entry name" value="MYB_LIKE"/>
    <property type="match status" value="1"/>
</dbReference>
<proteinExistence type="predicted"/>
<feature type="region of interest" description="Disordered" evidence="1">
    <location>
        <begin position="91"/>
        <end position="117"/>
    </location>
</feature>